<dbReference type="VEuPathDB" id="FungiDB:VP01_27g12"/>
<evidence type="ECO:0000313" key="1">
    <source>
        <dbReference type="EMBL" id="KNZ54992.1"/>
    </source>
</evidence>
<keyword evidence="2" id="KW-1185">Reference proteome</keyword>
<reference evidence="1 2" key="1">
    <citation type="submission" date="2015-08" db="EMBL/GenBank/DDBJ databases">
        <title>Next Generation Sequencing and Analysis of the Genome of Puccinia sorghi L Schw, the Causal Agent of Maize Common Rust.</title>
        <authorList>
            <person name="Rochi L."/>
            <person name="Burguener G."/>
            <person name="Darino M."/>
            <person name="Turjanski A."/>
            <person name="Kreff E."/>
            <person name="Dieguez M.J."/>
            <person name="Sacco F."/>
        </authorList>
    </citation>
    <scope>NUCLEOTIDE SEQUENCE [LARGE SCALE GENOMIC DNA]</scope>
    <source>
        <strain evidence="1 2">RO10H11247</strain>
    </source>
</reference>
<dbReference type="Proteomes" id="UP000037035">
    <property type="component" value="Unassembled WGS sequence"/>
</dbReference>
<proteinExistence type="predicted"/>
<dbReference type="AlphaFoldDB" id="A0A0L6V3A0"/>
<comment type="caution">
    <text evidence="1">The sequence shown here is derived from an EMBL/GenBank/DDBJ whole genome shotgun (WGS) entry which is preliminary data.</text>
</comment>
<evidence type="ECO:0000313" key="2">
    <source>
        <dbReference type="Proteomes" id="UP000037035"/>
    </source>
</evidence>
<dbReference type="EMBL" id="LAVV01007724">
    <property type="protein sequence ID" value="KNZ54992.1"/>
    <property type="molecule type" value="Genomic_DNA"/>
</dbReference>
<sequence length="98" mass="11782">MYEMSWFVFPLLRSYHISSSTLLLGSANMKFRQVFHHSFDSPSDHPMQIYPPTIIKQIKQARILWPATEESICPYCRAIKKKFPLFEEVYWFFGFRKL</sequence>
<protein>
    <submittedName>
        <fullName evidence="1">Uncharacterized protein</fullName>
    </submittedName>
</protein>
<name>A0A0L6V3A0_9BASI</name>
<organism evidence="1 2">
    <name type="scientific">Puccinia sorghi</name>
    <dbReference type="NCBI Taxonomy" id="27349"/>
    <lineage>
        <taxon>Eukaryota</taxon>
        <taxon>Fungi</taxon>
        <taxon>Dikarya</taxon>
        <taxon>Basidiomycota</taxon>
        <taxon>Pucciniomycotina</taxon>
        <taxon>Pucciniomycetes</taxon>
        <taxon>Pucciniales</taxon>
        <taxon>Pucciniaceae</taxon>
        <taxon>Puccinia</taxon>
    </lineage>
</organism>
<accession>A0A0L6V3A0</accession>
<gene>
    <name evidence="1" type="ORF">VP01_27g12</name>
</gene>